<gene>
    <name evidence="1" type="ORF">K5I29_13130</name>
</gene>
<sequence>MRIIISLIALCTSITYSQVGINNPNPKVSLHTNSLKLNDISDGVIAPILKLSELNKKENLYNLNHKGTLIYINAIDAPQTKSTRVIITPGYYYFNGKAWKTFIKQEELFFYASYFVTKLDEKKQGVEIDLYEDVYKKQFIKGSNPQFISSNPETIRVKKEYLREELDYVIIHYDIKTIKVNTITPQGILNLDVLSLDFGLNSFMNLVFVVKQSN</sequence>
<organism evidence="1 2">
    <name type="scientific">Flavobacterium agricola</name>
    <dbReference type="NCBI Taxonomy" id="2870839"/>
    <lineage>
        <taxon>Bacteria</taxon>
        <taxon>Pseudomonadati</taxon>
        <taxon>Bacteroidota</taxon>
        <taxon>Flavobacteriia</taxon>
        <taxon>Flavobacteriales</taxon>
        <taxon>Flavobacteriaceae</taxon>
        <taxon>Flavobacterium</taxon>
    </lineage>
</organism>
<protein>
    <submittedName>
        <fullName evidence="1">Uncharacterized protein</fullName>
    </submittedName>
</protein>
<reference evidence="1" key="1">
    <citation type="submission" date="2021-08" db="EMBL/GenBank/DDBJ databases">
        <title>Flavobacterium sp. strain CC-SYL302.</title>
        <authorList>
            <person name="Lin S.-Y."/>
            <person name="Lee T.-H."/>
            <person name="Young C.-C."/>
        </authorList>
    </citation>
    <scope>NUCLEOTIDE SEQUENCE</scope>
    <source>
        <strain evidence="1">CC-SYL302</strain>
    </source>
</reference>
<dbReference type="EMBL" id="CP081495">
    <property type="protein sequence ID" value="UYW01357.1"/>
    <property type="molecule type" value="Genomic_DNA"/>
</dbReference>
<proteinExistence type="predicted"/>
<evidence type="ECO:0000313" key="2">
    <source>
        <dbReference type="Proteomes" id="UP001163328"/>
    </source>
</evidence>
<evidence type="ECO:0000313" key="1">
    <source>
        <dbReference type="EMBL" id="UYW01357.1"/>
    </source>
</evidence>
<name>A0ABY6LYF0_9FLAO</name>
<dbReference type="RefSeq" id="WP_264433826.1">
    <property type="nucleotide sequence ID" value="NZ_CP081495.1"/>
</dbReference>
<dbReference type="Proteomes" id="UP001163328">
    <property type="component" value="Chromosome"/>
</dbReference>
<accession>A0ABY6LYF0</accession>
<keyword evidence="2" id="KW-1185">Reference proteome</keyword>